<reference evidence="1" key="1">
    <citation type="submission" date="2018-05" db="EMBL/GenBank/DDBJ databases">
        <authorList>
            <person name="Lanie J.A."/>
            <person name="Ng W.-L."/>
            <person name="Kazmierczak K.M."/>
            <person name="Andrzejewski T.M."/>
            <person name="Davidsen T.M."/>
            <person name="Wayne K.J."/>
            <person name="Tettelin H."/>
            <person name="Glass J.I."/>
            <person name="Rusch D."/>
            <person name="Podicherti R."/>
            <person name="Tsui H.-C.T."/>
            <person name="Winkler M.E."/>
        </authorList>
    </citation>
    <scope>NUCLEOTIDE SEQUENCE</scope>
</reference>
<gene>
    <name evidence="1" type="ORF">METZ01_LOCUS102978</name>
</gene>
<accession>A0A381WCC8</accession>
<sequence length="39" mass="4665">MDIPVLKIGPFKAIPIIYQRHDQRTFWGGVGRRYRHDKV</sequence>
<name>A0A381WCC8_9ZZZZ</name>
<dbReference type="EMBL" id="UINC01011345">
    <property type="protein sequence ID" value="SVA50124.1"/>
    <property type="molecule type" value="Genomic_DNA"/>
</dbReference>
<organism evidence="1">
    <name type="scientific">marine metagenome</name>
    <dbReference type="NCBI Taxonomy" id="408172"/>
    <lineage>
        <taxon>unclassified sequences</taxon>
        <taxon>metagenomes</taxon>
        <taxon>ecological metagenomes</taxon>
    </lineage>
</organism>
<evidence type="ECO:0000313" key="1">
    <source>
        <dbReference type="EMBL" id="SVA50124.1"/>
    </source>
</evidence>
<proteinExistence type="predicted"/>
<protein>
    <submittedName>
        <fullName evidence="1">Uncharacterized protein</fullName>
    </submittedName>
</protein>
<dbReference type="AlphaFoldDB" id="A0A381WCC8"/>